<evidence type="ECO:0000313" key="3">
    <source>
        <dbReference type="Proteomes" id="UP000028984"/>
    </source>
</evidence>
<organism evidence="2 3">
    <name type="scientific">Bifidobacterium reuteri DSM 23975</name>
    <dbReference type="NCBI Taxonomy" id="1437610"/>
    <lineage>
        <taxon>Bacteria</taxon>
        <taxon>Bacillati</taxon>
        <taxon>Actinomycetota</taxon>
        <taxon>Actinomycetes</taxon>
        <taxon>Bifidobacteriales</taxon>
        <taxon>Bifidobacteriaceae</taxon>
        <taxon>Bifidobacterium</taxon>
    </lineage>
</organism>
<dbReference type="EMBL" id="JGZK01000019">
    <property type="protein sequence ID" value="KFI83953.1"/>
    <property type="molecule type" value="Genomic_DNA"/>
</dbReference>
<dbReference type="Proteomes" id="UP000028984">
    <property type="component" value="Unassembled WGS sequence"/>
</dbReference>
<name>A0A087CL03_9BIFI</name>
<comment type="caution">
    <text evidence="2">The sequence shown here is derived from an EMBL/GenBank/DDBJ whole genome shotgun (WGS) entry which is preliminary data.</text>
</comment>
<dbReference type="AlphaFoldDB" id="A0A087CL03"/>
<sequence>MTIVIYRLVSLCRSIKIVRNKRSVYCASVFIGRVLWWRSLLAMWWPFGFVELA</sequence>
<gene>
    <name evidence="2" type="ORF">BREU_2139</name>
</gene>
<reference evidence="2 3" key="1">
    <citation type="submission" date="2014-03" db="EMBL/GenBank/DDBJ databases">
        <title>Genomics of Bifidobacteria.</title>
        <authorList>
            <person name="Ventura M."/>
            <person name="Milani C."/>
            <person name="Lugli G.A."/>
        </authorList>
    </citation>
    <scope>NUCLEOTIDE SEQUENCE [LARGE SCALE GENOMIC DNA]</scope>
    <source>
        <strain evidence="2 3">DSM 23975</strain>
    </source>
</reference>
<keyword evidence="3" id="KW-1185">Reference proteome</keyword>
<keyword evidence="1" id="KW-0812">Transmembrane</keyword>
<keyword evidence="1" id="KW-1133">Transmembrane helix</keyword>
<evidence type="ECO:0000256" key="1">
    <source>
        <dbReference type="SAM" id="Phobius"/>
    </source>
</evidence>
<keyword evidence="1" id="KW-0472">Membrane</keyword>
<proteinExistence type="predicted"/>
<feature type="transmembrane region" description="Helical" evidence="1">
    <location>
        <begin position="23"/>
        <end position="47"/>
    </location>
</feature>
<evidence type="ECO:0000313" key="2">
    <source>
        <dbReference type="EMBL" id="KFI83953.1"/>
    </source>
</evidence>
<protein>
    <submittedName>
        <fullName evidence="2">Uncharacterized protein</fullName>
    </submittedName>
</protein>
<accession>A0A087CL03</accession>